<evidence type="ECO:0000259" key="1">
    <source>
        <dbReference type="PROSITE" id="PS50943"/>
    </source>
</evidence>
<evidence type="ECO:0000313" key="2">
    <source>
        <dbReference type="EMBL" id="GAA4608452.1"/>
    </source>
</evidence>
<dbReference type="PROSITE" id="PS50943">
    <property type="entry name" value="HTH_CROC1"/>
    <property type="match status" value="1"/>
</dbReference>
<dbReference type="SUPFAM" id="SSF48452">
    <property type="entry name" value="TPR-like"/>
    <property type="match status" value="1"/>
</dbReference>
<dbReference type="Gene3D" id="1.10.260.40">
    <property type="entry name" value="lambda repressor-like DNA-binding domains"/>
    <property type="match status" value="1"/>
</dbReference>
<feature type="domain" description="HTH cro/C1-type" evidence="1">
    <location>
        <begin position="13"/>
        <end position="73"/>
    </location>
</feature>
<keyword evidence="3" id="KW-1185">Reference proteome</keyword>
<dbReference type="Pfam" id="PF13560">
    <property type="entry name" value="HTH_31"/>
    <property type="match status" value="1"/>
</dbReference>
<reference evidence="3" key="1">
    <citation type="journal article" date="2019" name="Int. J. Syst. Evol. Microbiol.">
        <title>The Global Catalogue of Microorganisms (GCM) 10K type strain sequencing project: providing services to taxonomists for standard genome sequencing and annotation.</title>
        <authorList>
            <consortium name="The Broad Institute Genomics Platform"/>
            <consortium name="The Broad Institute Genome Sequencing Center for Infectious Disease"/>
            <person name="Wu L."/>
            <person name="Ma J."/>
        </authorList>
    </citation>
    <scope>NUCLEOTIDE SEQUENCE [LARGE SCALE GENOMIC DNA]</scope>
    <source>
        <strain evidence="3">JCM 17938</strain>
    </source>
</reference>
<dbReference type="EMBL" id="BAABHJ010000008">
    <property type="protein sequence ID" value="GAA4608452.1"/>
    <property type="molecule type" value="Genomic_DNA"/>
</dbReference>
<accession>A0ABP8THK0</accession>
<dbReference type="InterPro" id="IPR011990">
    <property type="entry name" value="TPR-like_helical_dom_sf"/>
</dbReference>
<dbReference type="InterPro" id="IPR001387">
    <property type="entry name" value="Cro/C1-type_HTH"/>
</dbReference>
<dbReference type="SMART" id="SM00530">
    <property type="entry name" value="HTH_XRE"/>
    <property type="match status" value="1"/>
</dbReference>
<protein>
    <recommendedName>
        <fullName evidence="1">HTH cro/C1-type domain-containing protein</fullName>
    </recommendedName>
</protein>
<proteinExistence type="predicted"/>
<comment type="caution">
    <text evidence="2">The sequence shown here is derived from an EMBL/GenBank/DDBJ whole genome shotgun (WGS) entry which is preliminary data.</text>
</comment>
<gene>
    <name evidence="2" type="ORF">GCM10023195_33140</name>
</gene>
<dbReference type="Proteomes" id="UP001500212">
    <property type="component" value="Unassembled WGS sequence"/>
</dbReference>
<dbReference type="InterPro" id="IPR010982">
    <property type="entry name" value="Lambda_DNA-bd_dom_sf"/>
</dbReference>
<dbReference type="Gene3D" id="1.25.40.10">
    <property type="entry name" value="Tetratricopeptide repeat domain"/>
    <property type="match status" value="1"/>
</dbReference>
<name>A0ABP8THK0_9ACTN</name>
<evidence type="ECO:0000313" key="3">
    <source>
        <dbReference type="Proteomes" id="UP001500212"/>
    </source>
</evidence>
<organism evidence="2 3">
    <name type="scientific">Actinoallomurus liliacearum</name>
    <dbReference type="NCBI Taxonomy" id="1080073"/>
    <lineage>
        <taxon>Bacteria</taxon>
        <taxon>Bacillati</taxon>
        <taxon>Actinomycetota</taxon>
        <taxon>Actinomycetes</taxon>
        <taxon>Streptosporangiales</taxon>
        <taxon>Thermomonosporaceae</taxon>
        <taxon>Actinoallomurus</taxon>
    </lineage>
</organism>
<dbReference type="SUPFAM" id="SSF47413">
    <property type="entry name" value="lambda repressor-like DNA-binding domains"/>
    <property type="match status" value="1"/>
</dbReference>
<dbReference type="CDD" id="cd00093">
    <property type="entry name" value="HTH_XRE"/>
    <property type="match status" value="1"/>
</dbReference>
<sequence>MPSGANEEFGAYLADLRRRAGKSQRRLAEILCDLSGCPTVTRHEISRYERGRRTPRFWLPYLAEALEVSLEELERRATLAFGGQQPPHMDAHAEFFAYGFSEDDVPASRFGGATGWRIGSDAVADLLVRIHRLRLADDVLAGGDLIGPALRELDTAVAMHRAGGFSEQVGRTFLAAISELAQVAGWIASDAGLDQRAEEVYQLGISAAREAGDRTSAANLVGSLAYHQTNTGAFETGLSLATAALDEAGDDAPPRAKALFWDRVAWAYAKTGQAPSAIRALGRASEALSQHGGEDPSYLYWVDEDELQIMEARVHVELRRPLRAVPVLTEVLGRYDSTHARELALYLSWLAVALADANEPEEAAHTARRVLELSADMPSERTTRRSQVVLARLRPFRDVREVRDLIDDYACRA</sequence>